<name>A0AAP0K5A2_9MAGN</name>
<sequence>MSDKYKEQKNEIVNIERIERISRRVQRAQKSQLGFVTAGLLADLQVRHTNPNLTPGEGDGVAAKNPQKSDPTRNPSVDIDGDLPGEDVSDEVPEHGPKPLDLEHERAVEDLGAPGRNVPRGDVDVADLDPPVEDLGAAGGVAEAGAVGVVDGDPGGEGEVEAEGEGGEGDGGGDAGDVGGEEGGGGVLGFEEGEVEDEAQEEEE</sequence>
<dbReference type="Proteomes" id="UP001417504">
    <property type="component" value="Unassembled WGS sequence"/>
</dbReference>
<feature type="compositionally biased region" description="Acidic residues" evidence="1">
    <location>
        <begin position="79"/>
        <end position="91"/>
    </location>
</feature>
<evidence type="ECO:0000313" key="3">
    <source>
        <dbReference type="Proteomes" id="UP001417504"/>
    </source>
</evidence>
<feature type="compositionally biased region" description="Basic and acidic residues" evidence="1">
    <location>
        <begin position="92"/>
        <end position="109"/>
    </location>
</feature>
<feature type="compositionally biased region" description="Polar residues" evidence="1">
    <location>
        <begin position="66"/>
        <end position="75"/>
    </location>
</feature>
<feature type="compositionally biased region" description="Low complexity" evidence="1">
    <location>
        <begin position="133"/>
        <end position="152"/>
    </location>
</feature>
<feature type="compositionally biased region" description="Acidic residues" evidence="1">
    <location>
        <begin position="154"/>
        <end position="168"/>
    </location>
</feature>
<feature type="compositionally biased region" description="Acidic residues" evidence="1">
    <location>
        <begin position="191"/>
        <end position="204"/>
    </location>
</feature>
<proteinExistence type="predicted"/>
<feature type="region of interest" description="Disordered" evidence="1">
    <location>
        <begin position="47"/>
        <end position="204"/>
    </location>
</feature>
<evidence type="ECO:0000256" key="1">
    <source>
        <dbReference type="SAM" id="MobiDB-lite"/>
    </source>
</evidence>
<reference evidence="2 3" key="1">
    <citation type="submission" date="2024-01" db="EMBL/GenBank/DDBJ databases">
        <title>Genome assemblies of Stephania.</title>
        <authorList>
            <person name="Yang L."/>
        </authorList>
    </citation>
    <scope>NUCLEOTIDE SEQUENCE [LARGE SCALE GENOMIC DNA]</scope>
    <source>
        <strain evidence="2">QJT</strain>
        <tissue evidence="2">Leaf</tissue>
    </source>
</reference>
<protein>
    <submittedName>
        <fullName evidence="2">Uncharacterized protein</fullName>
    </submittedName>
</protein>
<evidence type="ECO:0000313" key="2">
    <source>
        <dbReference type="EMBL" id="KAK9146187.1"/>
    </source>
</evidence>
<organism evidence="2 3">
    <name type="scientific">Stephania japonica</name>
    <dbReference type="NCBI Taxonomy" id="461633"/>
    <lineage>
        <taxon>Eukaryota</taxon>
        <taxon>Viridiplantae</taxon>
        <taxon>Streptophyta</taxon>
        <taxon>Embryophyta</taxon>
        <taxon>Tracheophyta</taxon>
        <taxon>Spermatophyta</taxon>
        <taxon>Magnoliopsida</taxon>
        <taxon>Ranunculales</taxon>
        <taxon>Menispermaceae</taxon>
        <taxon>Menispermoideae</taxon>
        <taxon>Cissampelideae</taxon>
        <taxon>Stephania</taxon>
    </lineage>
</organism>
<keyword evidence="3" id="KW-1185">Reference proteome</keyword>
<accession>A0AAP0K5A2</accession>
<dbReference type="AlphaFoldDB" id="A0AAP0K5A2"/>
<comment type="caution">
    <text evidence="2">The sequence shown here is derived from an EMBL/GenBank/DDBJ whole genome shotgun (WGS) entry which is preliminary data.</text>
</comment>
<dbReference type="EMBL" id="JBBNAE010000002">
    <property type="protein sequence ID" value="KAK9146187.1"/>
    <property type="molecule type" value="Genomic_DNA"/>
</dbReference>
<feature type="compositionally biased region" description="Gly residues" evidence="1">
    <location>
        <begin position="169"/>
        <end position="188"/>
    </location>
</feature>
<gene>
    <name evidence="2" type="ORF">Sjap_006090</name>
</gene>